<dbReference type="RefSeq" id="WP_161862068.1">
    <property type="nucleotide sequence ID" value="NZ_CP046620.1"/>
</dbReference>
<reference evidence="4 5" key="1">
    <citation type="submission" date="2019-12" db="EMBL/GenBank/DDBJ databases">
        <title>Complete genome sequence of Algicella marina strain 9Alg 56(T) isolated from the red alga Tichocarpus crinitus.</title>
        <authorList>
            <person name="Kim S.-G."/>
            <person name="Nedashkovskaya O.I."/>
        </authorList>
    </citation>
    <scope>NUCLEOTIDE SEQUENCE [LARGE SCALE GENOMIC DNA]</scope>
    <source>
        <strain evidence="4 5">9Alg 56</strain>
    </source>
</reference>
<dbReference type="AlphaFoldDB" id="A0A6P1SYF8"/>
<feature type="compositionally biased region" description="Polar residues" evidence="2">
    <location>
        <begin position="128"/>
        <end position="140"/>
    </location>
</feature>
<evidence type="ECO:0000256" key="2">
    <source>
        <dbReference type="SAM" id="MobiDB-lite"/>
    </source>
</evidence>
<accession>A0A6P1SYF8</accession>
<name>A0A6P1SYF8_9RHOB</name>
<dbReference type="KEGG" id="amaq:GO499_10060"/>
<sequence>MADNDDNRGGTGRGNSGSAGGESYPPYVDPKGRKVMPRHRKMAMRRARELGLEFSSPNEAMHLAAKHGINVFANDESILDIAKTDDGNNQGQQKKAQAKRSGGDQASASAANAGGGGGGNQLVKARSQEVSANEAGSSVMRSPDEDNALAAPMDRMDVEKQRRDTEIAKIQRDLVRRRRARFWAMILRIAVFVFLPTTLVGYYYVAVATDMYETNSQFVIQTTENPAAGGGLGGLLAGTGLATAQDSTVVQGYLSSREAFLKLEEEFGYSAHFKDPKIDRIQRLPQDATLDAAYDLFTKNVTIGYDPTEGIIRMSVIASTPEDSQQFSEALVEYAEERVDGLSLEARGDQLKEALARLATSRQAVEDATQEIVDLQQQLEVLSPELEVQGKMAIIQTLEQEREVKQLNLLELEANPAPNQSRVNILRREIARLSDRISVLRRELTQTTGENESLAGITSELRLAESRLAIRQLILQEAISSAETAQLEASRQTRYISISVAPVAPVEATYPKKFEGTLLAFIVFSGIYILVSLTISILREQISV</sequence>
<keyword evidence="3" id="KW-0812">Transmembrane</keyword>
<evidence type="ECO:0000313" key="5">
    <source>
        <dbReference type="Proteomes" id="UP000464495"/>
    </source>
</evidence>
<dbReference type="GO" id="GO:0005886">
    <property type="term" value="C:plasma membrane"/>
    <property type="evidence" value="ECO:0007669"/>
    <property type="project" value="TreeGrafter"/>
</dbReference>
<keyword evidence="3" id="KW-1133">Transmembrane helix</keyword>
<feature type="region of interest" description="Disordered" evidence="2">
    <location>
        <begin position="1"/>
        <end position="38"/>
    </location>
</feature>
<protein>
    <submittedName>
        <fullName evidence="4">Capsule biosynthesis protein</fullName>
    </submittedName>
</protein>
<evidence type="ECO:0000256" key="1">
    <source>
        <dbReference type="SAM" id="Coils"/>
    </source>
</evidence>
<feature type="transmembrane region" description="Helical" evidence="3">
    <location>
        <begin position="518"/>
        <end position="538"/>
    </location>
</feature>
<proteinExistence type="predicted"/>
<keyword evidence="3" id="KW-0472">Membrane</keyword>
<feature type="compositionally biased region" description="Low complexity" evidence="2">
    <location>
        <begin position="103"/>
        <end position="112"/>
    </location>
</feature>
<dbReference type="PANTHER" id="PTHR32309">
    <property type="entry name" value="TYROSINE-PROTEIN KINASE"/>
    <property type="match status" value="1"/>
</dbReference>
<dbReference type="GO" id="GO:0004713">
    <property type="term" value="F:protein tyrosine kinase activity"/>
    <property type="evidence" value="ECO:0007669"/>
    <property type="project" value="TreeGrafter"/>
</dbReference>
<keyword evidence="5" id="KW-1185">Reference proteome</keyword>
<evidence type="ECO:0000256" key="3">
    <source>
        <dbReference type="SAM" id="Phobius"/>
    </source>
</evidence>
<dbReference type="Proteomes" id="UP000464495">
    <property type="component" value="Chromosome"/>
</dbReference>
<dbReference type="InterPro" id="IPR050445">
    <property type="entry name" value="Bact_polysacc_biosynth/exp"/>
</dbReference>
<evidence type="ECO:0000313" key="4">
    <source>
        <dbReference type="EMBL" id="QHQ35508.1"/>
    </source>
</evidence>
<feature type="compositionally biased region" description="Gly residues" evidence="2">
    <location>
        <begin position="9"/>
        <end position="20"/>
    </location>
</feature>
<dbReference type="EMBL" id="CP046620">
    <property type="protein sequence ID" value="QHQ35508.1"/>
    <property type="molecule type" value="Genomic_DNA"/>
</dbReference>
<keyword evidence="1" id="KW-0175">Coiled coil</keyword>
<feature type="transmembrane region" description="Helical" evidence="3">
    <location>
        <begin position="182"/>
        <end position="205"/>
    </location>
</feature>
<dbReference type="PANTHER" id="PTHR32309:SF13">
    <property type="entry name" value="FERRIC ENTEROBACTIN TRANSPORT PROTEIN FEPE"/>
    <property type="match status" value="1"/>
</dbReference>
<organism evidence="4 5">
    <name type="scientific">Algicella marina</name>
    <dbReference type="NCBI Taxonomy" id="2683284"/>
    <lineage>
        <taxon>Bacteria</taxon>
        <taxon>Pseudomonadati</taxon>
        <taxon>Pseudomonadota</taxon>
        <taxon>Alphaproteobacteria</taxon>
        <taxon>Rhodobacterales</taxon>
        <taxon>Paracoccaceae</taxon>
        <taxon>Algicella</taxon>
    </lineage>
</organism>
<feature type="coiled-coil region" evidence="1">
    <location>
        <begin position="351"/>
        <end position="450"/>
    </location>
</feature>
<gene>
    <name evidence="4" type="ORF">GO499_10060</name>
</gene>
<feature type="region of interest" description="Disordered" evidence="2">
    <location>
        <begin position="83"/>
        <end position="145"/>
    </location>
</feature>